<dbReference type="GO" id="GO:0004518">
    <property type="term" value="F:nuclease activity"/>
    <property type="evidence" value="ECO:0007669"/>
    <property type="project" value="UniProtKB-KW"/>
</dbReference>
<keyword evidence="2 5" id="KW-0690">Ribosome biogenesis</keyword>
<keyword evidence="8" id="KW-1185">Reference proteome</keyword>
<evidence type="ECO:0000256" key="5">
    <source>
        <dbReference type="HAMAP-Rule" id="MF_00651"/>
    </source>
</evidence>
<dbReference type="PANTHER" id="PTHR33317:SF4">
    <property type="entry name" value="POLYNUCLEOTIDYL TRANSFERASE, RIBONUCLEASE H-LIKE SUPERFAMILY PROTEIN"/>
    <property type="match status" value="1"/>
</dbReference>
<dbReference type="SUPFAM" id="SSF53098">
    <property type="entry name" value="Ribonuclease H-like"/>
    <property type="match status" value="1"/>
</dbReference>
<dbReference type="GO" id="GO:0005829">
    <property type="term" value="C:cytosol"/>
    <property type="evidence" value="ECO:0007669"/>
    <property type="project" value="TreeGrafter"/>
</dbReference>
<comment type="caution">
    <text evidence="7">The sequence shown here is derived from an EMBL/GenBank/DDBJ whole genome shotgun (WGS) entry which is preliminary data.</text>
</comment>
<dbReference type="PANTHER" id="PTHR33317">
    <property type="entry name" value="POLYNUCLEOTIDYL TRANSFERASE, RIBONUCLEASE H-LIKE SUPERFAMILY PROTEIN"/>
    <property type="match status" value="1"/>
</dbReference>
<dbReference type="NCBIfam" id="TIGR00250">
    <property type="entry name" value="RNAse_H_YqgF"/>
    <property type="match status" value="1"/>
</dbReference>
<reference evidence="8" key="1">
    <citation type="submission" date="2018-02" db="EMBL/GenBank/DDBJ databases">
        <authorList>
            <person name="Clavel T."/>
            <person name="Strowig T."/>
        </authorList>
    </citation>
    <scope>NUCLEOTIDE SEQUENCE [LARGE SCALE GENOMIC DNA]</scope>
    <source>
        <strain evidence="8">DSM 100764</strain>
    </source>
</reference>
<feature type="domain" description="YqgF/RNase H-like" evidence="6">
    <location>
        <begin position="2"/>
        <end position="100"/>
    </location>
</feature>
<evidence type="ECO:0000259" key="6">
    <source>
        <dbReference type="SMART" id="SM00732"/>
    </source>
</evidence>
<protein>
    <recommendedName>
        <fullName evidence="5">Putative pre-16S rRNA nuclease</fullName>
        <ecNumber evidence="5">3.1.-.-</ecNumber>
    </recommendedName>
</protein>
<dbReference type="InterPro" id="IPR006641">
    <property type="entry name" value="YqgF/RNaseH-like_dom"/>
</dbReference>
<dbReference type="SMART" id="SM00732">
    <property type="entry name" value="YqgFc"/>
    <property type="match status" value="1"/>
</dbReference>
<dbReference type="AlphaFoldDB" id="A0A2V1ITM0"/>
<organism evidence="7 8">
    <name type="scientific">Paramuribaculum intestinale</name>
    <dbReference type="NCBI Taxonomy" id="2094151"/>
    <lineage>
        <taxon>Bacteria</taxon>
        <taxon>Pseudomonadati</taxon>
        <taxon>Bacteroidota</taxon>
        <taxon>Bacteroidia</taxon>
        <taxon>Bacteroidales</taxon>
        <taxon>Muribaculaceae</taxon>
        <taxon>Paramuribaculum</taxon>
    </lineage>
</organism>
<name>A0A2V1ITM0_9BACT</name>
<keyword evidence="3 5" id="KW-0540">Nuclease</keyword>
<proteinExistence type="inferred from homology"/>
<comment type="similarity">
    <text evidence="5">Belongs to the YqgF HJR family.</text>
</comment>
<comment type="subcellular location">
    <subcellularLocation>
        <location evidence="5">Cytoplasm</location>
    </subcellularLocation>
</comment>
<dbReference type="HAMAP" id="MF_00651">
    <property type="entry name" value="Nuclease_YqgF"/>
    <property type="match status" value="1"/>
</dbReference>
<evidence type="ECO:0000256" key="2">
    <source>
        <dbReference type="ARBA" id="ARBA00022517"/>
    </source>
</evidence>
<keyword evidence="1 5" id="KW-0963">Cytoplasm</keyword>
<dbReference type="InterPro" id="IPR037027">
    <property type="entry name" value="YqgF/RNaseH-like_dom_sf"/>
</dbReference>
<evidence type="ECO:0000313" key="7">
    <source>
        <dbReference type="EMBL" id="PWB06509.1"/>
    </source>
</evidence>
<keyword evidence="4 5" id="KW-0378">Hydrolase</keyword>
<dbReference type="CDD" id="cd16964">
    <property type="entry name" value="YqgF"/>
    <property type="match status" value="1"/>
</dbReference>
<dbReference type="GO" id="GO:0000967">
    <property type="term" value="P:rRNA 5'-end processing"/>
    <property type="evidence" value="ECO:0007669"/>
    <property type="project" value="UniProtKB-UniRule"/>
</dbReference>
<dbReference type="Gene3D" id="3.30.420.140">
    <property type="entry name" value="YqgF/RNase H-like domain"/>
    <property type="match status" value="1"/>
</dbReference>
<evidence type="ECO:0000256" key="4">
    <source>
        <dbReference type="ARBA" id="ARBA00022801"/>
    </source>
</evidence>
<accession>A0A2V1ITM0</accession>
<gene>
    <name evidence="7" type="ORF">C5O25_10040</name>
</gene>
<evidence type="ECO:0000256" key="3">
    <source>
        <dbReference type="ARBA" id="ARBA00022722"/>
    </source>
</evidence>
<evidence type="ECO:0000256" key="1">
    <source>
        <dbReference type="ARBA" id="ARBA00022490"/>
    </source>
</evidence>
<dbReference type="Pfam" id="PF03652">
    <property type="entry name" value="RuvX"/>
    <property type="match status" value="1"/>
</dbReference>
<dbReference type="InterPro" id="IPR005227">
    <property type="entry name" value="YqgF"/>
</dbReference>
<dbReference type="RefSeq" id="WP_107036611.1">
    <property type="nucleotide sequence ID" value="NZ_CAOLHR010000016.1"/>
</dbReference>
<dbReference type="GeneID" id="93423201"/>
<dbReference type="InterPro" id="IPR012337">
    <property type="entry name" value="RNaseH-like_sf"/>
</dbReference>
<dbReference type="EC" id="3.1.-.-" evidence="5"/>
<dbReference type="Proteomes" id="UP000244925">
    <property type="component" value="Unassembled WGS sequence"/>
</dbReference>
<evidence type="ECO:0000313" key="8">
    <source>
        <dbReference type="Proteomes" id="UP000244925"/>
    </source>
</evidence>
<dbReference type="EMBL" id="PUBV01000023">
    <property type="protein sequence ID" value="PWB06509.1"/>
    <property type="molecule type" value="Genomic_DNA"/>
</dbReference>
<dbReference type="GO" id="GO:0016788">
    <property type="term" value="F:hydrolase activity, acting on ester bonds"/>
    <property type="evidence" value="ECO:0007669"/>
    <property type="project" value="UniProtKB-UniRule"/>
</dbReference>
<sequence length="142" mass="15905">MGRIIGIDFGRRRCGVAVTDPLRIVATALQTVDTAGLPAFVAGYCAREQVDFIVAGLPRDLRGNESESMRFIRPAIARLRKALPAMEIVMWDERFTSAIAHRSMIDSGMSRTQRRDKSLADRMAAVLILNSYLESRQYSSRE</sequence>
<comment type="function">
    <text evidence="5">Could be a nuclease involved in processing of the 5'-end of pre-16S rRNA.</text>
</comment>